<dbReference type="InterPro" id="IPR042070">
    <property type="entry name" value="PucR_C-HTH_sf"/>
</dbReference>
<gene>
    <name evidence="4" type="ORF">SAMN05444920_12295</name>
</gene>
<proteinExistence type="inferred from homology"/>
<evidence type="ECO:0000259" key="2">
    <source>
        <dbReference type="Pfam" id="PF13556"/>
    </source>
</evidence>
<evidence type="ECO:0000259" key="3">
    <source>
        <dbReference type="Pfam" id="PF17853"/>
    </source>
</evidence>
<dbReference type="Pfam" id="PF13556">
    <property type="entry name" value="HTH_30"/>
    <property type="match status" value="1"/>
</dbReference>
<evidence type="ECO:0000313" key="5">
    <source>
        <dbReference type="Proteomes" id="UP000236732"/>
    </source>
</evidence>
<dbReference type="Proteomes" id="UP000236732">
    <property type="component" value="Unassembled WGS sequence"/>
</dbReference>
<dbReference type="OrthoDB" id="8026818at2"/>
<dbReference type="RefSeq" id="WP_103962921.1">
    <property type="nucleotide sequence ID" value="NZ_FNVT01000022.1"/>
</dbReference>
<protein>
    <submittedName>
        <fullName evidence="4">PucR C-terminal helix-turn-helix domain-containing protein</fullName>
    </submittedName>
</protein>
<evidence type="ECO:0000256" key="1">
    <source>
        <dbReference type="ARBA" id="ARBA00006754"/>
    </source>
</evidence>
<sequence>MADKEKRFQLVVEPGGADLGGYPDTLLDVAVTGRRLSQREMKECESTGATAAHEGLSLGDTVDLFVDATKRAWPDLPRMARGRCSRMIDADAVAAMGSDVLTAMTTAVAAVTSGYQQAQVEALRAEEDSRRRFIDDLLEGTGDISSLADRAERFGLQLLADHVVAVAEAARPFGESDRVLGRAEAALRAGVEHGNVLTAVKDGRILVIAPVAAPAGQEGRAEAPIGAALARVIEQEAATAWRVAVGQPRTGVQGVCRSYRDCGEALRLAARLRFSERVIAAADLLLYRVVLRDAEVIADFIDTVLGPLVNARYGAEPLLETLDGYFASGCVTAKVARRFYLTERAVTYRLNRIRVLTGHDVHVPRERLALEIALIGARYFDWPRKPLPVAS</sequence>
<dbReference type="InterPro" id="IPR025736">
    <property type="entry name" value="PucR_C-HTH_dom"/>
</dbReference>
<organism evidence="4 5">
    <name type="scientific">Nonomuraea solani</name>
    <dbReference type="NCBI Taxonomy" id="1144553"/>
    <lineage>
        <taxon>Bacteria</taxon>
        <taxon>Bacillati</taxon>
        <taxon>Actinomycetota</taxon>
        <taxon>Actinomycetes</taxon>
        <taxon>Streptosporangiales</taxon>
        <taxon>Streptosporangiaceae</taxon>
        <taxon>Nonomuraea</taxon>
    </lineage>
</organism>
<accession>A0A1H6EYU5</accession>
<evidence type="ECO:0000313" key="4">
    <source>
        <dbReference type="EMBL" id="SEH01844.1"/>
    </source>
</evidence>
<dbReference type="Pfam" id="PF17853">
    <property type="entry name" value="GGDEF_2"/>
    <property type="match status" value="1"/>
</dbReference>
<feature type="domain" description="PucR C-terminal helix-turn-helix" evidence="2">
    <location>
        <begin position="318"/>
        <end position="374"/>
    </location>
</feature>
<keyword evidence="5" id="KW-1185">Reference proteome</keyword>
<reference evidence="4 5" key="1">
    <citation type="submission" date="2016-10" db="EMBL/GenBank/DDBJ databases">
        <authorList>
            <person name="de Groot N.N."/>
        </authorList>
    </citation>
    <scope>NUCLEOTIDE SEQUENCE [LARGE SCALE GENOMIC DNA]</scope>
    <source>
        <strain evidence="4 5">CGMCC 4.7037</strain>
    </source>
</reference>
<dbReference type="EMBL" id="FNVT01000022">
    <property type="protein sequence ID" value="SEH01844.1"/>
    <property type="molecule type" value="Genomic_DNA"/>
</dbReference>
<feature type="domain" description="CdaR GGDEF-like" evidence="3">
    <location>
        <begin position="144"/>
        <end position="268"/>
    </location>
</feature>
<comment type="similarity">
    <text evidence="1">Belongs to the CdaR family.</text>
</comment>
<dbReference type="Gene3D" id="1.10.10.2840">
    <property type="entry name" value="PucR C-terminal helix-turn-helix domain"/>
    <property type="match status" value="1"/>
</dbReference>
<dbReference type="InterPro" id="IPR051448">
    <property type="entry name" value="CdaR-like_regulators"/>
</dbReference>
<dbReference type="AlphaFoldDB" id="A0A1H6EYU5"/>
<name>A0A1H6EYU5_9ACTN</name>
<dbReference type="PANTHER" id="PTHR33744">
    <property type="entry name" value="CARBOHYDRATE DIACID REGULATOR"/>
    <property type="match status" value="1"/>
</dbReference>
<dbReference type="PANTHER" id="PTHR33744:SF1">
    <property type="entry name" value="DNA-BINDING TRANSCRIPTIONAL ACTIVATOR ADER"/>
    <property type="match status" value="1"/>
</dbReference>
<dbReference type="InterPro" id="IPR041522">
    <property type="entry name" value="CdaR_GGDEF"/>
</dbReference>